<organism evidence="3 4">
    <name type="scientific">Musa acuminata subsp. malaccensis</name>
    <name type="common">Wild banana</name>
    <name type="synonym">Musa malaccensis</name>
    <dbReference type="NCBI Taxonomy" id="214687"/>
    <lineage>
        <taxon>Eukaryota</taxon>
        <taxon>Viridiplantae</taxon>
        <taxon>Streptophyta</taxon>
        <taxon>Embryophyta</taxon>
        <taxon>Tracheophyta</taxon>
        <taxon>Spermatophyta</taxon>
        <taxon>Magnoliopsida</taxon>
        <taxon>Liliopsida</taxon>
        <taxon>Zingiberales</taxon>
        <taxon>Musaceae</taxon>
        <taxon>Musa</taxon>
    </lineage>
</organism>
<dbReference type="Proteomes" id="UP000012960">
    <property type="component" value="Unplaced"/>
</dbReference>
<sequence length="80" mass="8770">MGFLLRVRLASFFVGAASASVAGFCLLDKDYMLAHDAIAQQVKGIYENFDECYEGPSQAYVIALENQRETETSKPAEASD</sequence>
<dbReference type="FunCoup" id="A0A804KED6">
    <property type="interactions" value="3034"/>
</dbReference>
<proteinExistence type="predicted"/>
<evidence type="ECO:0000313" key="4">
    <source>
        <dbReference type="Proteomes" id="UP000012960"/>
    </source>
</evidence>
<protein>
    <submittedName>
        <fullName evidence="2">(wild Malaysian banana) hypothetical protein</fullName>
    </submittedName>
</protein>
<dbReference type="InParanoid" id="A0A804KED6"/>
<dbReference type="PANTHER" id="PTHR34970:SF2">
    <property type="entry name" value="ABC TRANSPORTER A FAMILY PROTEIN"/>
    <property type="match status" value="1"/>
</dbReference>
<feature type="signal peptide" evidence="1">
    <location>
        <begin position="1"/>
        <end position="19"/>
    </location>
</feature>
<dbReference type="EnsemblPlants" id="Ma09_t00440.1">
    <property type="protein sequence ID" value="Ma09_p00440.1"/>
    <property type="gene ID" value="Ma09_g00440"/>
</dbReference>
<dbReference type="Gramene" id="Ma09_t00440.1">
    <property type="protein sequence ID" value="Ma09_p00440.1"/>
    <property type="gene ID" value="Ma09_g00440"/>
</dbReference>
<dbReference type="OMA" id="ENFDECY"/>
<name>A0A804KED6_MUSAM</name>
<dbReference type="AlphaFoldDB" id="A0A804KED6"/>
<gene>
    <name evidence="2" type="ORF">GSMUA_219000.1</name>
</gene>
<accession>A0A804KED6</accession>
<feature type="chain" id="PRO_5036407893" evidence="1">
    <location>
        <begin position="20"/>
        <end position="80"/>
    </location>
</feature>
<evidence type="ECO:0000256" key="1">
    <source>
        <dbReference type="SAM" id="SignalP"/>
    </source>
</evidence>
<evidence type="ECO:0000313" key="2">
    <source>
        <dbReference type="EMBL" id="CAG1833795.1"/>
    </source>
</evidence>
<reference evidence="2" key="1">
    <citation type="submission" date="2021-03" db="EMBL/GenBank/DDBJ databases">
        <authorList>
            <consortium name="Genoscope - CEA"/>
            <person name="William W."/>
        </authorList>
    </citation>
    <scope>NUCLEOTIDE SEQUENCE</scope>
    <source>
        <strain evidence="2">Doubled-haploid Pahang</strain>
    </source>
</reference>
<keyword evidence="4" id="KW-1185">Reference proteome</keyword>
<keyword evidence="1" id="KW-0732">Signal</keyword>
<reference evidence="3" key="2">
    <citation type="submission" date="2021-05" db="UniProtKB">
        <authorList>
            <consortium name="EnsemblPlants"/>
        </authorList>
    </citation>
    <scope>IDENTIFICATION</scope>
    <source>
        <strain evidence="3">subsp. malaccensis</strain>
    </source>
</reference>
<evidence type="ECO:0000313" key="3">
    <source>
        <dbReference type="EnsemblPlants" id="Ma09_p00440.1"/>
    </source>
</evidence>
<dbReference type="PANTHER" id="PTHR34970">
    <property type="entry name" value="ABC TRANSPORTER A FAMILY PROTEIN"/>
    <property type="match status" value="1"/>
</dbReference>
<dbReference type="EMBL" id="HG996474">
    <property type="protein sequence ID" value="CAG1833795.1"/>
    <property type="molecule type" value="Genomic_DNA"/>
</dbReference>